<keyword evidence="2" id="KW-1133">Transmembrane helix</keyword>
<evidence type="ECO:0000313" key="3">
    <source>
        <dbReference type="EMBL" id="MDQ0672748.1"/>
    </source>
</evidence>
<evidence type="ECO:0000256" key="2">
    <source>
        <dbReference type="SAM" id="Phobius"/>
    </source>
</evidence>
<gene>
    <name evidence="3" type="ORF">QFZ36_000309</name>
</gene>
<proteinExistence type="predicted"/>
<organism evidence="3 4">
    <name type="scientific">Pseudarthrobacter siccitolerans</name>
    <dbReference type="NCBI Taxonomy" id="861266"/>
    <lineage>
        <taxon>Bacteria</taxon>
        <taxon>Bacillati</taxon>
        <taxon>Actinomycetota</taxon>
        <taxon>Actinomycetes</taxon>
        <taxon>Micrococcales</taxon>
        <taxon>Micrococcaceae</taxon>
        <taxon>Pseudarthrobacter</taxon>
    </lineage>
</organism>
<feature type="region of interest" description="Disordered" evidence="1">
    <location>
        <begin position="1"/>
        <end position="32"/>
    </location>
</feature>
<sequence>MDTSSQPSDDKRELDALRRRAYGPNPDIQTDPAALARLEELEAARKAVPPDAADTGLGEPAAAADGAPSPDPAWTAPREGTPQSLWRRLTATRARRSSLVAGALVVFLALAHTMASLVGQPRPDAILQPIADEAENAVFKTLSFYSSNADESTIRGYQPYRGGQPVFHMDRRGYQCLRIFGPGYGEPNPNCVPPGVDLFADVGTWPLQNHDFIEGVPGLPDGSIARFHYRGHSVDVFLYPASKAD</sequence>
<keyword evidence="4" id="KW-1185">Reference proteome</keyword>
<protein>
    <submittedName>
        <fullName evidence="3">Uncharacterized protein</fullName>
    </submittedName>
</protein>
<keyword evidence="2" id="KW-0812">Transmembrane</keyword>
<name>A0ABU0PFL0_9MICC</name>
<accession>A0ABU0PFL0</accession>
<dbReference type="Proteomes" id="UP001236806">
    <property type="component" value="Unassembled WGS sequence"/>
</dbReference>
<feature type="transmembrane region" description="Helical" evidence="2">
    <location>
        <begin position="97"/>
        <end position="118"/>
    </location>
</feature>
<keyword evidence="2" id="KW-0472">Membrane</keyword>
<feature type="region of interest" description="Disordered" evidence="1">
    <location>
        <begin position="45"/>
        <end position="82"/>
    </location>
</feature>
<dbReference type="RefSeq" id="WP_306633374.1">
    <property type="nucleotide sequence ID" value="NZ_JAUSXB010000001.1"/>
</dbReference>
<feature type="compositionally biased region" description="Basic and acidic residues" evidence="1">
    <location>
        <begin position="8"/>
        <end position="18"/>
    </location>
</feature>
<dbReference type="EMBL" id="JAUSXB010000001">
    <property type="protein sequence ID" value="MDQ0672748.1"/>
    <property type="molecule type" value="Genomic_DNA"/>
</dbReference>
<evidence type="ECO:0000256" key="1">
    <source>
        <dbReference type="SAM" id="MobiDB-lite"/>
    </source>
</evidence>
<evidence type="ECO:0000313" key="4">
    <source>
        <dbReference type="Proteomes" id="UP001236806"/>
    </source>
</evidence>
<reference evidence="3 4" key="1">
    <citation type="submission" date="2023-07" db="EMBL/GenBank/DDBJ databases">
        <title>Comparative genomics of wheat-associated soil bacteria to identify genetic determinants of phenazine resistance.</title>
        <authorList>
            <person name="Mouncey N."/>
        </authorList>
    </citation>
    <scope>NUCLEOTIDE SEQUENCE [LARGE SCALE GENOMIC DNA]</scope>
    <source>
        <strain evidence="3 4">W1I3</strain>
    </source>
</reference>
<comment type="caution">
    <text evidence="3">The sequence shown here is derived from an EMBL/GenBank/DDBJ whole genome shotgun (WGS) entry which is preliminary data.</text>
</comment>